<sequence length="136" mass="15804">MQLKNCIECGKVFVHPTMNICSECYEEEEKDFEKVKEYLWDKASASIDEIHKMTGVSKKRIIKFIKSGRITAGELNFENVLTCESCGEPIKEGRYCKKCSERLFKGLTEGLEEKKVEKSDTRKSAKMYTAEWLRKE</sequence>
<dbReference type="KEGG" id="aft:BBF96_11195"/>
<gene>
    <name evidence="1" type="ORF">BBF96_11195</name>
</gene>
<dbReference type="EMBL" id="CP016379">
    <property type="protein sequence ID" value="AZR73905.1"/>
    <property type="molecule type" value="Genomic_DNA"/>
</dbReference>
<dbReference type="AlphaFoldDB" id="A0A3S9T065"/>
<accession>A0A3S9T065</accession>
<evidence type="ECO:0000313" key="1">
    <source>
        <dbReference type="EMBL" id="AZR73905.1"/>
    </source>
</evidence>
<organism evidence="1 2">
    <name type="scientific">Anoxybacter fermentans</name>
    <dbReference type="NCBI Taxonomy" id="1323375"/>
    <lineage>
        <taxon>Bacteria</taxon>
        <taxon>Bacillati</taxon>
        <taxon>Bacillota</taxon>
        <taxon>Clostridia</taxon>
        <taxon>Halanaerobiales</taxon>
        <taxon>Anoxybacter</taxon>
    </lineage>
</organism>
<proteinExistence type="predicted"/>
<evidence type="ECO:0000313" key="2">
    <source>
        <dbReference type="Proteomes" id="UP000267250"/>
    </source>
</evidence>
<name>A0A3S9T065_9FIRM</name>
<dbReference type="OrthoDB" id="1739831at2"/>
<dbReference type="InterPro" id="IPR022258">
    <property type="entry name" value="Flagellar_operon_YvyF"/>
</dbReference>
<keyword evidence="2" id="KW-1185">Reference proteome</keyword>
<dbReference type="Proteomes" id="UP000267250">
    <property type="component" value="Chromosome"/>
</dbReference>
<dbReference type="NCBIfam" id="TIGR03826">
    <property type="entry name" value="YvyF"/>
    <property type="match status" value="1"/>
</dbReference>
<protein>
    <recommendedName>
        <fullName evidence="3">Flagellar protein</fullName>
    </recommendedName>
</protein>
<dbReference type="RefSeq" id="WP_127017256.1">
    <property type="nucleotide sequence ID" value="NZ_CP016379.1"/>
</dbReference>
<evidence type="ECO:0008006" key="3">
    <source>
        <dbReference type="Google" id="ProtNLM"/>
    </source>
</evidence>
<reference evidence="1 2" key="1">
    <citation type="submission" date="2016-07" db="EMBL/GenBank/DDBJ databases">
        <title>Genome and transcriptome analysis of iron-reducing fermentative bacteria Anoxybacter fermentans.</title>
        <authorList>
            <person name="Zeng X."/>
            <person name="Shao Z."/>
        </authorList>
    </citation>
    <scope>NUCLEOTIDE SEQUENCE [LARGE SCALE GENOMIC DNA]</scope>
    <source>
        <strain evidence="1 2">DY22613</strain>
    </source>
</reference>